<dbReference type="SUPFAM" id="SSF48726">
    <property type="entry name" value="Immunoglobulin"/>
    <property type="match status" value="4"/>
</dbReference>
<keyword evidence="4" id="KW-0430">Lectin</keyword>
<evidence type="ECO:0000313" key="18">
    <source>
        <dbReference type="Proteomes" id="UP000001519"/>
    </source>
</evidence>
<dbReference type="PROSITE" id="PS50835">
    <property type="entry name" value="IG_LIKE"/>
    <property type="match status" value="3"/>
</dbReference>
<organism evidence="17 18">
    <name type="scientific">Gorilla gorilla gorilla</name>
    <name type="common">Western lowland gorilla</name>
    <dbReference type="NCBI Taxonomy" id="9595"/>
    <lineage>
        <taxon>Eukaryota</taxon>
        <taxon>Metazoa</taxon>
        <taxon>Chordata</taxon>
        <taxon>Craniata</taxon>
        <taxon>Vertebrata</taxon>
        <taxon>Euteleostomi</taxon>
        <taxon>Mammalia</taxon>
        <taxon>Eutheria</taxon>
        <taxon>Euarchontoglires</taxon>
        <taxon>Primates</taxon>
        <taxon>Haplorrhini</taxon>
        <taxon>Catarrhini</taxon>
        <taxon>Hominidae</taxon>
        <taxon>Gorilla</taxon>
    </lineage>
</organism>
<comment type="similarity">
    <text evidence="12">Belongs to the immunoglobulin superfamily. SIGLEC (sialic acid binding Ig-like lectin) family.</text>
</comment>
<evidence type="ECO:0000256" key="8">
    <source>
        <dbReference type="ARBA" id="ARBA00023136"/>
    </source>
</evidence>
<dbReference type="InParanoid" id="G3QCZ8"/>
<dbReference type="Proteomes" id="UP000001519">
    <property type="component" value="Chromosome 19"/>
</dbReference>
<dbReference type="Ensembl" id="ENSGGOT00000000103.3">
    <property type="protein sequence ID" value="ENSGGOP00000000101.3"/>
    <property type="gene ID" value="ENSGGOG00000000102.3"/>
</dbReference>
<evidence type="ECO:0000256" key="3">
    <source>
        <dbReference type="ARBA" id="ARBA00022729"/>
    </source>
</evidence>
<evidence type="ECO:0000256" key="9">
    <source>
        <dbReference type="ARBA" id="ARBA00023157"/>
    </source>
</evidence>
<keyword evidence="9" id="KW-1015">Disulfide bond</keyword>
<dbReference type="InterPro" id="IPR051036">
    <property type="entry name" value="SIGLEC"/>
</dbReference>
<keyword evidence="2 14" id="KW-0812">Transmembrane</keyword>
<dbReference type="GeneTree" id="ENSGT01150000286907"/>
<gene>
    <name evidence="17" type="primary">SIGLEC12</name>
</gene>
<proteinExistence type="inferred from homology"/>
<keyword evidence="18" id="KW-1185">Reference proteome</keyword>
<evidence type="ECO:0000256" key="2">
    <source>
        <dbReference type="ARBA" id="ARBA00022692"/>
    </source>
</evidence>
<reference evidence="18" key="1">
    <citation type="submission" date="2011-05" db="EMBL/GenBank/DDBJ databases">
        <title>Insights into the evolution of the great apes provided by the gorilla genome.</title>
        <authorList>
            <person name="Scally A."/>
        </authorList>
    </citation>
    <scope>NUCLEOTIDE SEQUENCE [LARGE SCALE GENOMIC DNA]</scope>
</reference>
<reference evidence="17" key="4">
    <citation type="submission" date="2025-09" db="UniProtKB">
        <authorList>
            <consortium name="Ensembl"/>
        </authorList>
    </citation>
    <scope>IDENTIFICATION</scope>
</reference>
<dbReference type="Pfam" id="PF07686">
    <property type="entry name" value="V-set"/>
    <property type="match status" value="2"/>
</dbReference>
<dbReference type="eggNOG" id="ENOG502S41V">
    <property type="taxonomic scope" value="Eukaryota"/>
</dbReference>
<feature type="chain" id="PRO_5014196578" evidence="15">
    <location>
        <begin position="31"/>
        <end position="607"/>
    </location>
</feature>
<evidence type="ECO:0000313" key="17">
    <source>
        <dbReference type="Ensembl" id="ENSGGOP00000000101.3"/>
    </source>
</evidence>
<dbReference type="PANTHER" id="PTHR12035">
    <property type="entry name" value="SIALIC ACID BINDING IMMUNOGLOBULIN-LIKE LECTIN"/>
    <property type="match status" value="1"/>
</dbReference>
<sequence>MLWTTLAPPTRHMLLVLLLLPPLLCGRVGAKEQKDYLLTMQKSVTVQEGLCVSVLCSFSYPQNGWTDSDPVHGYWFRAGDHVSRNVPVATNNPARAVQEETRDRFHLLGDPQNKDCTLSIRDTRESDAGTYVFRVERGNMKWNYKYDQLSVNVTASQDLLSRYRLEVPESVTVQEGLCVSVPCSVLYPHYNWTASSPVYGSWFKEGADIPWDIPVATNTPGGKVQEDTQGRFLLLGDPQTNNCSLSIRDARKGDSGKYYFQVERGSRKWNYIYDKLSVHVTALTHMPTFSIPGTLESGHPRNLTCSVPWACEQGTPPTITWMGASVSSLDPTITRSWVLSLIPKPQDHGTSLTCQVTLPGAGVTTTRAVRLNISYPPQNLTMTVFQGDGTASTTLRNGSALSVLEGQSLHLVCAVDSNPPARLSWTWGSLTLSPSQSSNLGVLELPRVHVKDEGEFTCQAQNPLGSQHISLSLSLQNEYTGKMRPISGVTLGAVGGAGATALVFLSFCIIFVVVRSCRKQSARPAVGVGDTDMEDANAVRGSASQGPLIESPADDSPPHHAPPALATPSPEEGEIQYASLSFHKARPQYPQEQEAIGYEYSEINIPK</sequence>
<evidence type="ECO:0000256" key="6">
    <source>
        <dbReference type="ARBA" id="ARBA00022889"/>
    </source>
</evidence>
<feature type="domain" description="Ig-like" evidence="16">
    <location>
        <begin position="287"/>
        <end position="370"/>
    </location>
</feature>
<dbReference type="OMA" id="RSESWAN"/>
<feature type="signal peptide" evidence="15">
    <location>
        <begin position="1"/>
        <end position="30"/>
    </location>
</feature>
<dbReference type="SMART" id="SM00409">
    <property type="entry name" value="IG"/>
    <property type="match status" value="4"/>
</dbReference>
<keyword evidence="10" id="KW-0325">Glycoprotein</keyword>
<keyword evidence="11" id="KW-0393">Immunoglobulin domain</keyword>
<dbReference type="HOGENOM" id="CLU_024444_0_3_1"/>
<evidence type="ECO:0000256" key="13">
    <source>
        <dbReference type="SAM" id="MobiDB-lite"/>
    </source>
</evidence>
<dbReference type="InterPro" id="IPR003599">
    <property type="entry name" value="Ig_sub"/>
</dbReference>
<evidence type="ECO:0000256" key="14">
    <source>
        <dbReference type="SAM" id="Phobius"/>
    </source>
</evidence>
<dbReference type="GO" id="GO:0030246">
    <property type="term" value="F:carbohydrate binding"/>
    <property type="evidence" value="ECO:0007669"/>
    <property type="project" value="UniProtKB-KW"/>
</dbReference>
<dbReference type="FunFam" id="2.60.40.10:FF:000912">
    <property type="entry name" value="Myeloid cell surface antigen CD33"/>
    <property type="match status" value="1"/>
</dbReference>
<dbReference type="GO" id="GO:0016020">
    <property type="term" value="C:membrane"/>
    <property type="evidence" value="ECO:0007669"/>
    <property type="project" value="UniProtKB-SubCell"/>
</dbReference>
<dbReference type="STRING" id="9593.ENSGGOP00000000101"/>
<keyword evidence="5" id="KW-0677">Repeat</keyword>
<reference evidence="17 18" key="2">
    <citation type="journal article" date="2012" name="Nature">
        <title>Insights into hominid evolution from the gorilla genome sequence.</title>
        <authorList>
            <person name="Scally A."/>
            <person name="Dutheil J.Y."/>
            <person name="Hillier L.W."/>
            <person name="Jordan G.E."/>
            <person name="Goodhead I."/>
            <person name="Herrero J."/>
            <person name="Hobolth A."/>
            <person name="Lappalainen T."/>
            <person name="Mailund T."/>
            <person name="Marques-Bonet T."/>
            <person name="McCarthy S."/>
            <person name="Montgomery S.H."/>
            <person name="Schwalie P.C."/>
            <person name="Tang Y.A."/>
            <person name="Ward M.C."/>
            <person name="Xue Y."/>
            <person name="Yngvadottir B."/>
            <person name="Alkan C."/>
            <person name="Andersen L.N."/>
            <person name="Ayub Q."/>
            <person name="Ball E.V."/>
            <person name="Beal K."/>
            <person name="Bradley B.J."/>
            <person name="Chen Y."/>
            <person name="Clee C.M."/>
            <person name="Fitzgerald S."/>
            <person name="Graves T.A."/>
            <person name="Gu Y."/>
            <person name="Heath P."/>
            <person name="Heger A."/>
            <person name="Karakoc E."/>
            <person name="Kolb-Kokocinski A."/>
            <person name="Laird G.K."/>
            <person name="Lunter G."/>
            <person name="Meader S."/>
            <person name="Mort M."/>
            <person name="Mullikin J.C."/>
            <person name="Munch K."/>
            <person name="O'Connor T.D."/>
            <person name="Phillips A.D."/>
            <person name="Prado-Martinez J."/>
            <person name="Rogers A.S."/>
            <person name="Sajjadian S."/>
            <person name="Schmidt D."/>
            <person name="Shaw K."/>
            <person name="Simpson J.T."/>
            <person name="Stenson P.D."/>
            <person name="Turner D.J."/>
            <person name="Vigilant L."/>
            <person name="Vilella A.J."/>
            <person name="Whitener W."/>
            <person name="Zhu B."/>
            <person name="Cooper D.N."/>
            <person name="de Jong P."/>
            <person name="Dermitzakis E.T."/>
            <person name="Eichler E.E."/>
            <person name="Flicek P."/>
            <person name="Goldman N."/>
            <person name="Mundy N.I."/>
            <person name="Ning Z."/>
            <person name="Odom D.T."/>
            <person name="Ponting C.P."/>
            <person name="Quail M.A."/>
            <person name="Ryder O.A."/>
            <person name="Searle S.M."/>
            <person name="Warren W.C."/>
            <person name="Wilson R.K."/>
            <person name="Schierup M.H."/>
            <person name="Rogers J."/>
            <person name="Tyler-Smith C."/>
            <person name="Durbin R."/>
        </authorList>
    </citation>
    <scope>NUCLEOTIDE SEQUENCE [LARGE SCALE GENOMIC DNA]</scope>
</reference>
<keyword evidence="7 14" id="KW-1133">Transmembrane helix</keyword>
<evidence type="ECO:0000256" key="5">
    <source>
        <dbReference type="ARBA" id="ARBA00022737"/>
    </source>
</evidence>
<dbReference type="PANTHER" id="PTHR12035:SF53">
    <property type="entry name" value="SIALIC ACID-BINDING IG-LIKE LECTIN 12"/>
    <property type="match status" value="1"/>
</dbReference>
<dbReference type="FunCoup" id="G3QCZ8">
    <property type="interactions" value="337"/>
</dbReference>
<evidence type="ECO:0000256" key="1">
    <source>
        <dbReference type="ARBA" id="ARBA00004479"/>
    </source>
</evidence>
<dbReference type="GO" id="GO:0007155">
    <property type="term" value="P:cell adhesion"/>
    <property type="evidence" value="ECO:0007669"/>
    <property type="project" value="UniProtKB-KW"/>
</dbReference>
<keyword evidence="3 15" id="KW-0732">Signal</keyword>
<accession>G3QCZ8</accession>
<evidence type="ECO:0000256" key="12">
    <source>
        <dbReference type="ARBA" id="ARBA00038361"/>
    </source>
</evidence>
<dbReference type="AlphaFoldDB" id="G3QCZ8"/>
<keyword evidence="6" id="KW-0130">Cell adhesion</keyword>
<evidence type="ECO:0000256" key="10">
    <source>
        <dbReference type="ARBA" id="ARBA00023180"/>
    </source>
</evidence>
<dbReference type="CDD" id="cd05712">
    <property type="entry name" value="IgV_CD33"/>
    <property type="match status" value="1"/>
</dbReference>
<evidence type="ECO:0000259" key="16">
    <source>
        <dbReference type="PROSITE" id="PS50835"/>
    </source>
</evidence>
<dbReference type="Bgee" id="ENSGGOG00000000102">
    <property type="expression patterns" value="Expressed in liver"/>
</dbReference>
<feature type="domain" description="Ig-like" evidence="16">
    <location>
        <begin position="377"/>
        <end position="474"/>
    </location>
</feature>
<feature type="domain" description="Ig-like" evidence="16">
    <location>
        <begin position="21"/>
        <end position="154"/>
    </location>
</feature>
<dbReference type="InterPro" id="IPR036179">
    <property type="entry name" value="Ig-like_dom_sf"/>
</dbReference>
<dbReference type="FunFam" id="2.60.40.10:FF:001240">
    <property type="entry name" value="Sialic acid binding Ig-like lectin E"/>
    <property type="match status" value="1"/>
</dbReference>
<dbReference type="InterPro" id="IPR013783">
    <property type="entry name" value="Ig-like_fold"/>
</dbReference>
<evidence type="ECO:0000256" key="4">
    <source>
        <dbReference type="ARBA" id="ARBA00022734"/>
    </source>
</evidence>
<dbReference type="Pfam" id="PF13927">
    <property type="entry name" value="Ig_3"/>
    <property type="match status" value="1"/>
</dbReference>
<protein>
    <submittedName>
        <fullName evidence="17">Sialic acid binding Ig like lectin 12</fullName>
    </submittedName>
</protein>
<reference evidence="17" key="3">
    <citation type="submission" date="2025-08" db="UniProtKB">
        <authorList>
            <consortium name="Ensembl"/>
        </authorList>
    </citation>
    <scope>IDENTIFICATION</scope>
</reference>
<evidence type="ECO:0000256" key="7">
    <source>
        <dbReference type="ARBA" id="ARBA00022989"/>
    </source>
</evidence>
<keyword evidence="8 14" id="KW-0472">Membrane</keyword>
<dbReference type="InterPro" id="IPR003598">
    <property type="entry name" value="Ig_sub2"/>
</dbReference>
<dbReference type="EMBL" id="CABD030114524">
    <property type="status" value="NOT_ANNOTATED_CDS"/>
    <property type="molecule type" value="Genomic_DNA"/>
</dbReference>
<evidence type="ECO:0000256" key="11">
    <source>
        <dbReference type="ARBA" id="ARBA00023319"/>
    </source>
</evidence>
<comment type="subcellular location">
    <subcellularLocation>
        <location evidence="1">Membrane</location>
        <topology evidence="1">Single-pass type I membrane protein</topology>
    </subcellularLocation>
</comment>
<name>G3QCZ8_GORGO</name>
<dbReference type="InterPro" id="IPR013106">
    <property type="entry name" value="Ig_V-set"/>
</dbReference>
<dbReference type="InterPro" id="IPR007110">
    <property type="entry name" value="Ig-like_dom"/>
</dbReference>
<dbReference type="Gene3D" id="2.60.40.10">
    <property type="entry name" value="Immunoglobulins"/>
    <property type="match status" value="4"/>
</dbReference>
<feature type="transmembrane region" description="Helical" evidence="14">
    <location>
        <begin position="491"/>
        <end position="514"/>
    </location>
</feature>
<dbReference type="SMART" id="SM00408">
    <property type="entry name" value="IGc2"/>
    <property type="match status" value="2"/>
</dbReference>
<feature type="region of interest" description="Disordered" evidence="13">
    <location>
        <begin position="539"/>
        <end position="572"/>
    </location>
</feature>
<evidence type="ECO:0000256" key="15">
    <source>
        <dbReference type="SAM" id="SignalP"/>
    </source>
</evidence>
<dbReference type="FunFam" id="2.60.40.10:FF:000829">
    <property type="entry name" value="Sialic acid-binding Ig-like lectin 8"/>
    <property type="match status" value="2"/>
</dbReference>